<dbReference type="InterPro" id="IPR032466">
    <property type="entry name" value="Metal_Hydrolase"/>
</dbReference>
<reference evidence="3" key="1">
    <citation type="submission" date="2017-06" db="EMBL/GenBank/DDBJ databases">
        <authorList>
            <person name="Varghese N."/>
            <person name="Submissions S."/>
        </authorList>
    </citation>
    <scope>NUCLEOTIDE SEQUENCE [LARGE SCALE GENOMIC DNA]</scope>
    <source>
        <strain evidence="3">DSM 45423</strain>
    </source>
</reference>
<evidence type="ECO:0000313" key="3">
    <source>
        <dbReference type="Proteomes" id="UP000198386"/>
    </source>
</evidence>
<dbReference type="GO" id="GO:0016810">
    <property type="term" value="F:hydrolase activity, acting on carbon-nitrogen (but not peptide) bonds"/>
    <property type="evidence" value="ECO:0007669"/>
    <property type="project" value="InterPro"/>
</dbReference>
<accession>A0A239DDD0</accession>
<dbReference type="InterPro" id="IPR051781">
    <property type="entry name" value="Metallo-dep_Hydrolase"/>
</dbReference>
<sequence length="392" mass="38736">MRGYRAGRAFDGERVLPGGALVLVQDGRIVAVQPAGTAPPDGVAVVERPGATLLPGLVDTHVHLCGDGGPRALDQLPELAVGEVDRLVAAALDRQLAAGVTAVRDLGDLGYAVVDRAPRTGPTVVAAGPPITTPGGHCASLGGPAGGIAALRAAVRERAERGADVVKLMASGGFLTPGTDTTAGQYTDAEVQAVVDEAHRLGLPVTAHAYPLSVIEQVLAAGVDGIEHGLGLTATGWGVPPGTAERLARAGTVVCPTLGVAAGATPPPPIQQLIARIGTTEEARAAAAAGLHRAGVRVVSGVDSGVSPAKPHGVLARAVASLAGGGVPAAEALATATSAAARACGLGGRTGRLAPGLDADLLLVHGDPTTDPLALERVALVVSRGREVLPAG</sequence>
<dbReference type="Gene3D" id="2.30.40.10">
    <property type="entry name" value="Urease, subunit C, domain 1"/>
    <property type="match status" value="1"/>
</dbReference>
<dbReference type="SUPFAM" id="SSF51338">
    <property type="entry name" value="Composite domain of metallo-dependent hydrolases"/>
    <property type="match status" value="1"/>
</dbReference>
<keyword evidence="3" id="KW-1185">Reference proteome</keyword>
<protein>
    <submittedName>
        <fullName evidence="2">Imidazolonepropionase</fullName>
    </submittedName>
</protein>
<dbReference type="Gene3D" id="3.20.20.140">
    <property type="entry name" value="Metal-dependent hydrolases"/>
    <property type="match status" value="1"/>
</dbReference>
<dbReference type="OrthoDB" id="3514520at2"/>
<feature type="domain" description="Amidohydrolase-related" evidence="1">
    <location>
        <begin position="52"/>
        <end position="388"/>
    </location>
</feature>
<dbReference type="RefSeq" id="WP_089403794.1">
    <property type="nucleotide sequence ID" value="NZ_FZOH01000003.1"/>
</dbReference>
<dbReference type="PANTHER" id="PTHR43135">
    <property type="entry name" value="ALPHA-D-RIBOSE 1-METHYLPHOSPHONATE 5-TRIPHOSPHATE DIPHOSPHATASE"/>
    <property type="match status" value="1"/>
</dbReference>
<dbReference type="EMBL" id="FZOH01000003">
    <property type="protein sequence ID" value="SNS29673.1"/>
    <property type="molecule type" value="Genomic_DNA"/>
</dbReference>
<proteinExistence type="predicted"/>
<name>A0A239DDD0_9ACTN</name>
<evidence type="ECO:0000259" key="1">
    <source>
        <dbReference type="Pfam" id="PF01979"/>
    </source>
</evidence>
<dbReference type="PANTHER" id="PTHR43135:SF3">
    <property type="entry name" value="ALPHA-D-RIBOSE 1-METHYLPHOSPHONATE 5-TRIPHOSPHATE DIPHOSPHATASE"/>
    <property type="match status" value="1"/>
</dbReference>
<dbReference type="InterPro" id="IPR011059">
    <property type="entry name" value="Metal-dep_hydrolase_composite"/>
</dbReference>
<dbReference type="Pfam" id="PF01979">
    <property type="entry name" value="Amidohydro_1"/>
    <property type="match status" value="1"/>
</dbReference>
<dbReference type="InterPro" id="IPR006680">
    <property type="entry name" value="Amidohydro-rel"/>
</dbReference>
<gene>
    <name evidence="2" type="ORF">SAMN04488107_2092</name>
</gene>
<dbReference type="Proteomes" id="UP000198386">
    <property type="component" value="Unassembled WGS sequence"/>
</dbReference>
<dbReference type="AlphaFoldDB" id="A0A239DDD0"/>
<dbReference type="SUPFAM" id="SSF51556">
    <property type="entry name" value="Metallo-dependent hydrolases"/>
    <property type="match status" value="1"/>
</dbReference>
<evidence type="ECO:0000313" key="2">
    <source>
        <dbReference type="EMBL" id="SNS29673.1"/>
    </source>
</evidence>
<organism evidence="2 3">
    <name type="scientific">Geodermatophilus saharensis</name>
    <dbReference type="NCBI Taxonomy" id="1137994"/>
    <lineage>
        <taxon>Bacteria</taxon>
        <taxon>Bacillati</taxon>
        <taxon>Actinomycetota</taxon>
        <taxon>Actinomycetes</taxon>
        <taxon>Geodermatophilales</taxon>
        <taxon>Geodermatophilaceae</taxon>
        <taxon>Geodermatophilus</taxon>
    </lineage>
</organism>